<feature type="transmembrane region" description="Helical" evidence="1">
    <location>
        <begin position="123"/>
        <end position="141"/>
    </location>
</feature>
<feature type="transmembrane region" description="Helical" evidence="1">
    <location>
        <begin position="97"/>
        <end position="117"/>
    </location>
</feature>
<feature type="transmembrane region" description="Helical" evidence="1">
    <location>
        <begin position="40"/>
        <end position="61"/>
    </location>
</feature>
<dbReference type="KEGG" id="vbh:CMV30_07125"/>
<dbReference type="EMBL" id="CP023344">
    <property type="protein sequence ID" value="ATC63740.1"/>
    <property type="molecule type" value="Genomic_DNA"/>
</dbReference>
<keyword evidence="1" id="KW-0472">Membrane</keyword>
<name>A0A290Q964_9BACT</name>
<feature type="transmembrane region" description="Helical" evidence="1">
    <location>
        <begin position="73"/>
        <end position="90"/>
    </location>
</feature>
<proteinExistence type="predicted"/>
<keyword evidence="1" id="KW-1133">Transmembrane helix</keyword>
<dbReference type="RefSeq" id="WP_096055372.1">
    <property type="nucleotide sequence ID" value="NZ_CP023344.1"/>
</dbReference>
<organism evidence="2 3">
    <name type="scientific">Nibricoccus aquaticus</name>
    <dbReference type="NCBI Taxonomy" id="2576891"/>
    <lineage>
        <taxon>Bacteria</taxon>
        <taxon>Pseudomonadati</taxon>
        <taxon>Verrucomicrobiota</taxon>
        <taxon>Opitutia</taxon>
        <taxon>Opitutales</taxon>
        <taxon>Opitutaceae</taxon>
        <taxon>Nibricoccus</taxon>
    </lineage>
</organism>
<gene>
    <name evidence="2" type="ORF">CMV30_07125</name>
</gene>
<feature type="transmembrane region" description="Helical" evidence="1">
    <location>
        <begin position="6"/>
        <end position="28"/>
    </location>
</feature>
<dbReference type="AlphaFoldDB" id="A0A290Q964"/>
<reference evidence="2 3" key="1">
    <citation type="submission" date="2017-09" db="EMBL/GenBank/DDBJ databases">
        <title>Complete genome sequence of Verrucomicrobial strain HZ-65, isolated from freshwater.</title>
        <authorList>
            <person name="Choi A."/>
        </authorList>
    </citation>
    <scope>NUCLEOTIDE SEQUENCE [LARGE SCALE GENOMIC DNA]</scope>
    <source>
        <strain evidence="2 3">HZ-65</strain>
    </source>
</reference>
<evidence type="ECO:0000313" key="2">
    <source>
        <dbReference type="EMBL" id="ATC63740.1"/>
    </source>
</evidence>
<evidence type="ECO:0000256" key="1">
    <source>
        <dbReference type="SAM" id="Phobius"/>
    </source>
</evidence>
<dbReference type="Proteomes" id="UP000217265">
    <property type="component" value="Chromosome"/>
</dbReference>
<evidence type="ECO:0000313" key="3">
    <source>
        <dbReference type="Proteomes" id="UP000217265"/>
    </source>
</evidence>
<accession>A0A290Q964</accession>
<sequence>MSLTTATLLPGIFLIVLGALLLISNSAIVSTLKAMPRSQVASVLFFGGGAVWFAFRMSGLSEADLILVQSPKPLMIGFSVLALLAFFYLPDFLAVRGLSVLMLLAGTPLLGAAFGEYEEPQRLFMVTAVYIGLAAALYLGAVPYRLRDFFQWLFARPGRSRALGGGLLGYGALLAVVAFTY</sequence>
<protein>
    <submittedName>
        <fullName evidence="2">Uncharacterized protein</fullName>
    </submittedName>
</protein>
<feature type="transmembrane region" description="Helical" evidence="1">
    <location>
        <begin position="162"/>
        <end position="180"/>
    </location>
</feature>
<dbReference type="OrthoDB" id="195882at2"/>
<keyword evidence="3" id="KW-1185">Reference proteome</keyword>
<keyword evidence="1" id="KW-0812">Transmembrane</keyword>